<gene>
    <name evidence="8" type="ORF">RVR_7882</name>
</gene>
<dbReference type="Pfam" id="PF01494">
    <property type="entry name" value="FAD_binding_3"/>
    <property type="match status" value="1"/>
</dbReference>
<keyword evidence="5 8" id="KW-0503">Monooxygenase</keyword>
<dbReference type="InterPro" id="IPR036188">
    <property type="entry name" value="FAD/NAD-bd_sf"/>
</dbReference>
<accession>A0A7U3UY60</accession>
<evidence type="ECO:0000256" key="5">
    <source>
        <dbReference type="ARBA" id="ARBA00023033"/>
    </source>
</evidence>
<dbReference type="AlphaFoldDB" id="A0A7U3UY60"/>
<evidence type="ECO:0000256" key="4">
    <source>
        <dbReference type="ARBA" id="ARBA00023002"/>
    </source>
</evidence>
<evidence type="ECO:0000259" key="7">
    <source>
        <dbReference type="Pfam" id="PF01494"/>
    </source>
</evidence>
<sequence length="406" mass="42818">MHSSELKNLRIAVVGAGYGGAAAAKALSLLGARVDVYEQAQRIREVGAGIGLRPATVNRFRQWGIFDAIAGVSSPSEFFEILTATGEPILKEAWPAAGEQTRTHLIHRGDFIDALLGVLPRGMVHLGHRLRTVEDQGGSAVLTFADGATAEADLVVGADGIKSVVRDQLFSAKGPVFSGEHAYRAVISVDDAHGMVVDDNLRMYIGRGTKVYLLPLRHRGQASFDITALCPDGTWTPQVGKDDLLRTVEGFDERLVAITRDLDMDAVNIRAVYDIDPVDTWHSASVVLVGDAAHSMLHHQGQGANSAIEDAGALADALRDAPSLPEGLAAYQATRKPVTDRLQAVSRQGWAEDGIDEVFPGQKAGTAGPSGNPPSSLNPASSPASHPAHESPAPPSHPASAAAGRE</sequence>
<dbReference type="RefSeq" id="WP_202236746.1">
    <property type="nucleotide sequence ID" value="NZ_AP018365.1"/>
</dbReference>
<reference evidence="8 9" key="1">
    <citation type="journal article" date="2010" name="J. Bacteriol.">
        <title>Biochemical characterization of a novel indole prenyltransferase from Streptomyces sp. SN-593.</title>
        <authorList>
            <person name="Takahashi S."/>
            <person name="Takagi H."/>
            <person name="Toyoda A."/>
            <person name="Uramoto M."/>
            <person name="Nogawa T."/>
            <person name="Ueki M."/>
            <person name="Sakaki Y."/>
            <person name="Osada H."/>
        </authorList>
    </citation>
    <scope>NUCLEOTIDE SEQUENCE [LARGE SCALE GENOMIC DNA]</scope>
    <source>
        <strain evidence="8 9">SN-593</strain>
    </source>
</reference>
<feature type="region of interest" description="Disordered" evidence="6">
    <location>
        <begin position="353"/>
        <end position="406"/>
    </location>
</feature>
<reference evidence="8 9" key="4">
    <citation type="journal article" date="2020" name="Sci. Rep.">
        <title>beta-carboline chemical signals induce reveromycin production through a LuxR family regulator in Streptomyces sp. SN-593.</title>
        <authorList>
            <person name="Panthee S."/>
            <person name="Kito N."/>
            <person name="Hayashi T."/>
            <person name="Shimizu T."/>
            <person name="Ishikawa J."/>
            <person name="Hamamoto H."/>
            <person name="Osada H."/>
            <person name="Takahashi S."/>
        </authorList>
    </citation>
    <scope>NUCLEOTIDE SEQUENCE [LARGE SCALE GENOMIC DNA]</scope>
    <source>
        <strain evidence="8 9">SN-593</strain>
    </source>
</reference>
<feature type="domain" description="FAD-binding" evidence="7">
    <location>
        <begin position="10"/>
        <end position="342"/>
    </location>
</feature>
<keyword evidence="9" id="KW-1185">Reference proteome</keyword>
<dbReference type="InterPro" id="IPR050493">
    <property type="entry name" value="FAD-dep_Monooxygenase_BioMet"/>
</dbReference>
<dbReference type="GO" id="GO:0071949">
    <property type="term" value="F:FAD binding"/>
    <property type="evidence" value="ECO:0007669"/>
    <property type="project" value="InterPro"/>
</dbReference>
<organism evidence="8 9">
    <name type="scientific">Actinacidiphila reveromycinica</name>
    <dbReference type="NCBI Taxonomy" id="659352"/>
    <lineage>
        <taxon>Bacteria</taxon>
        <taxon>Bacillati</taxon>
        <taxon>Actinomycetota</taxon>
        <taxon>Actinomycetes</taxon>
        <taxon>Kitasatosporales</taxon>
        <taxon>Streptomycetaceae</taxon>
        <taxon>Actinacidiphila</taxon>
    </lineage>
</organism>
<keyword evidence="2" id="KW-0285">Flavoprotein</keyword>
<dbReference type="KEGG" id="arev:RVR_7882"/>
<dbReference type="Proteomes" id="UP000595703">
    <property type="component" value="Chromosome"/>
</dbReference>
<dbReference type="Gene3D" id="3.50.50.60">
    <property type="entry name" value="FAD/NAD(P)-binding domain"/>
    <property type="match status" value="1"/>
</dbReference>
<protein>
    <submittedName>
        <fullName evidence="8">Putative salicylate monooxygenase</fullName>
    </submittedName>
</protein>
<dbReference type="PANTHER" id="PTHR13789">
    <property type="entry name" value="MONOOXYGENASE"/>
    <property type="match status" value="1"/>
</dbReference>
<keyword evidence="4" id="KW-0560">Oxidoreductase</keyword>
<evidence type="ECO:0000256" key="2">
    <source>
        <dbReference type="ARBA" id="ARBA00022630"/>
    </source>
</evidence>
<dbReference type="EMBL" id="AP018365">
    <property type="protein sequence ID" value="BBB00757.1"/>
    <property type="molecule type" value="Genomic_DNA"/>
</dbReference>
<reference evidence="8 9" key="3">
    <citation type="journal article" date="2011" name="Nat. Chem. Biol.">
        <title>Reveromycin A biosynthesis uses RevG and RevJ for stereospecific spiroacetal formation.</title>
        <authorList>
            <person name="Takahashi S."/>
            <person name="Toyoda A."/>
            <person name="Sekiyama Y."/>
            <person name="Takagi H."/>
            <person name="Nogawa T."/>
            <person name="Uramoto M."/>
            <person name="Suzuki R."/>
            <person name="Koshino H."/>
            <person name="Kumano T."/>
            <person name="Panthee S."/>
            <person name="Dairi T."/>
            <person name="Ishikawa J."/>
            <person name="Ikeda H."/>
            <person name="Sakaki Y."/>
            <person name="Osada H."/>
        </authorList>
    </citation>
    <scope>NUCLEOTIDE SEQUENCE [LARGE SCALE GENOMIC DNA]</scope>
    <source>
        <strain evidence="8 9">SN-593</strain>
    </source>
</reference>
<feature type="compositionally biased region" description="Low complexity" evidence="6">
    <location>
        <begin position="367"/>
        <end position="386"/>
    </location>
</feature>
<name>A0A7U3UY60_9ACTN</name>
<evidence type="ECO:0000256" key="6">
    <source>
        <dbReference type="SAM" id="MobiDB-lite"/>
    </source>
</evidence>
<evidence type="ECO:0000313" key="8">
    <source>
        <dbReference type="EMBL" id="BBB00757.1"/>
    </source>
</evidence>
<dbReference type="InterPro" id="IPR002938">
    <property type="entry name" value="FAD-bd"/>
</dbReference>
<evidence type="ECO:0000313" key="9">
    <source>
        <dbReference type="Proteomes" id="UP000595703"/>
    </source>
</evidence>
<dbReference type="SUPFAM" id="SSF51905">
    <property type="entry name" value="FAD/NAD(P)-binding domain"/>
    <property type="match status" value="1"/>
</dbReference>
<dbReference type="PANTHER" id="PTHR13789:SF318">
    <property type="entry name" value="GERANYLGERANYL DIPHOSPHATE REDUCTASE"/>
    <property type="match status" value="1"/>
</dbReference>
<dbReference type="GO" id="GO:0004497">
    <property type="term" value="F:monooxygenase activity"/>
    <property type="evidence" value="ECO:0007669"/>
    <property type="project" value="UniProtKB-KW"/>
</dbReference>
<reference evidence="8 9" key="2">
    <citation type="journal article" date="2011" name="J. Antibiot.">
        <title>Furaquinocins I and J: novel polyketide isoprenoid hybrid compounds from Streptomyces reveromyceticus SN-593.</title>
        <authorList>
            <person name="Panthee S."/>
            <person name="Takahashi S."/>
            <person name="Takagi H."/>
            <person name="Nogawa T."/>
            <person name="Oowada E."/>
            <person name="Uramoto M."/>
            <person name="Osada H."/>
        </authorList>
    </citation>
    <scope>NUCLEOTIDE SEQUENCE [LARGE SCALE GENOMIC DNA]</scope>
    <source>
        <strain evidence="8 9">SN-593</strain>
    </source>
</reference>
<evidence type="ECO:0000256" key="3">
    <source>
        <dbReference type="ARBA" id="ARBA00022827"/>
    </source>
</evidence>
<proteinExistence type="predicted"/>
<comment type="cofactor">
    <cofactor evidence="1">
        <name>FAD</name>
        <dbReference type="ChEBI" id="CHEBI:57692"/>
    </cofactor>
</comment>
<dbReference type="PRINTS" id="PR00420">
    <property type="entry name" value="RNGMNOXGNASE"/>
</dbReference>
<keyword evidence="3" id="KW-0274">FAD</keyword>
<evidence type="ECO:0000256" key="1">
    <source>
        <dbReference type="ARBA" id="ARBA00001974"/>
    </source>
</evidence>